<dbReference type="PANTHER" id="PTHR18968">
    <property type="entry name" value="THIAMINE PYROPHOSPHATE ENZYMES"/>
    <property type="match status" value="1"/>
</dbReference>
<dbReference type="RefSeq" id="WP_062928256.1">
    <property type="nucleotide sequence ID" value="NZ_CP015098.1"/>
</dbReference>
<dbReference type="InterPro" id="IPR012000">
    <property type="entry name" value="Thiamin_PyroP_enz_cen_dom"/>
</dbReference>
<keyword evidence="8" id="KW-1185">Reference proteome</keyword>
<dbReference type="STRING" id="1783515.A4E84_22105"/>
<dbReference type="GO" id="GO:0050660">
    <property type="term" value="F:flavin adenine dinucleotide binding"/>
    <property type="evidence" value="ECO:0007669"/>
    <property type="project" value="TreeGrafter"/>
</dbReference>
<evidence type="ECO:0000256" key="2">
    <source>
        <dbReference type="ARBA" id="ARBA00023052"/>
    </source>
</evidence>
<dbReference type="PROSITE" id="PS00187">
    <property type="entry name" value="TPP_ENZYMES"/>
    <property type="match status" value="1"/>
</dbReference>
<dbReference type="Gene3D" id="3.40.50.970">
    <property type="match status" value="2"/>
</dbReference>
<evidence type="ECO:0008006" key="9">
    <source>
        <dbReference type="Google" id="ProtNLM"/>
    </source>
</evidence>
<organism evidence="7 8">
    <name type="scientific">Streptomyces qaidamensis</name>
    <dbReference type="NCBI Taxonomy" id="1783515"/>
    <lineage>
        <taxon>Bacteria</taxon>
        <taxon>Bacillati</taxon>
        <taxon>Actinomycetota</taxon>
        <taxon>Actinomycetes</taxon>
        <taxon>Kitasatosporales</taxon>
        <taxon>Streptomycetaceae</taxon>
        <taxon>Streptomyces</taxon>
        <taxon>Streptomyces aurantiacus group</taxon>
    </lineage>
</organism>
<feature type="domain" description="Thiamine pyrophosphate enzyme central" evidence="4">
    <location>
        <begin position="196"/>
        <end position="313"/>
    </location>
</feature>
<dbReference type="InterPro" id="IPR000399">
    <property type="entry name" value="TPP-bd_CS"/>
</dbReference>
<dbReference type="Gene3D" id="3.40.50.1220">
    <property type="entry name" value="TPP-binding domain"/>
    <property type="match status" value="1"/>
</dbReference>
<dbReference type="SUPFAM" id="SSF52518">
    <property type="entry name" value="Thiamin diphosphate-binding fold (THDP-binding)"/>
    <property type="match status" value="2"/>
</dbReference>
<dbReference type="InterPro" id="IPR029061">
    <property type="entry name" value="THDP-binding"/>
</dbReference>
<keyword evidence="2 3" id="KW-0786">Thiamine pyrophosphate</keyword>
<dbReference type="InterPro" id="IPR029035">
    <property type="entry name" value="DHS-like_NAD/FAD-binding_dom"/>
</dbReference>
<name>A0A143C383_9ACTN</name>
<dbReference type="GO" id="GO:0000287">
    <property type="term" value="F:magnesium ion binding"/>
    <property type="evidence" value="ECO:0007669"/>
    <property type="project" value="InterPro"/>
</dbReference>
<evidence type="ECO:0000313" key="7">
    <source>
        <dbReference type="EMBL" id="AMW11956.1"/>
    </source>
</evidence>
<proteinExistence type="inferred from homology"/>
<dbReference type="CDD" id="cd07035">
    <property type="entry name" value="TPP_PYR_POX_like"/>
    <property type="match status" value="1"/>
</dbReference>
<dbReference type="Proteomes" id="UP000076096">
    <property type="component" value="Chromosome"/>
</dbReference>
<dbReference type="EMBL" id="CP015098">
    <property type="protein sequence ID" value="AMW11956.1"/>
    <property type="molecule type" value="Genomic_DNA"/>
</dbReference>
<dbReference type="Pfam" id="PF02775">
    <property type="entry name" value="TPP_enzyme_C"/>
    <property type="match status" value="1"/>
</dbReference>
<dbReference type="Pfam" id="PF00205">
    <property type="entry name" value="TPP_enzyme_M"/>
    <property type="match status" value="1"/>
</dbReference>
<dbReference type="GO" id="GO:0003984">
    <property type="term" value="F:acetolactate synthase activity"/>
    <property type="evidence" value="ECO:0007669"/>
    <property type="project" value="TreeGrafter"/>
</dbReference>
<gene>
    <name evidence="7" type="ORF">A4E84_22105</name>
</gene>
<dbReference type="KEGG" id="stsi:A4E84_22105"/>
<dbReference type="InterPro" id="IPR012001">
    <property type="entry name" value="Thiamin_PyroP_enz_TPP-bd_dom"/>
</dbReference>
<comment type="similarity">
    <text evidence="1 3">Belongs to the TPP enzyme family.</text>
</comment>
<dbReference type="InterPro" id="IPR011766">
    <property type="entry name" value="TPP_enzyme_TPP-bd"/>
</dbReference>
<dbReference type="InterPro" id="IPR045229">
    <property type="entry name" value="TPP_enz"/>
</dbReference>
<evidence type="ECO:0000259" key="5">
    <source>
        <dbReference type="Pfam" id="PF02775"/>
    </source>
</evidence>
<evidence type="ECO:0000259" key="6">
    <source>
        <dbReference type="Pfam" id="PF02776"/>
    </source>
</evidence>
<feature type="domain" description="Thiamine pyrophosphate enzyme N-terminal TPP-binding" evidence="6">
    <location>
        <begin position="17"/>
        <end position="124"/>
    </location>
</feature>
<evidence type="ECO:0000256" key="1">
    <source>
        <dbReference type="ARBA" id="ARBA00007812"/>
    </source>
</evidence>
<dbReference type="AlphaFoldDB" id="A0A143C383"/>
<protein>
    <recommendedName>
        <fullName evidence="9">Acetolactate synthase large subunit</fullName>
    </recommendedName>
</protein>
<dbReference type="GO" id="GO:0009097">
    <property type="term" value="P:isoleucine biosynthetic process"/>
    <property type="evidence" value="ECO:0007669"/>
    <property type="project" value="TreeGrafter"/>
</dbReference>
<accession>A0A143C383</accession>
<dbReference type="SUPFAM" id="SSF52467">
    <property type="entry name" value="DHS-like NAD/FAD-binding domain"/>
    <property type="match status" value="1"/>
</dbReference>
<evidence type="ECO:0000313" key="8">
    <source>
        <dbReference type="Proteomes" id="UP000076096"/>
    </source>
</evidence>
<evidence type="ECO:0000256" key="3">
    <source>
        <dbReference type="RuleBase" id="RU362132"/>
    </source>
</evidence>
<dbReference type="GO" id="GO:0005948">
    <property type="term" value="C:acetolactate synthase complex"/>
    <property type="evidence" value="ECO:0007669"/>
    <property type="project" value="TreeGrafter"/>
</dbReference>
<sequence>MSNETTTSAAAAWSVAASVLTASGVRTVFGLPGDDMYALEAAHEAGIRFVLCRDQRNAVFMATGWAIQSGEVGVAVVGKGPAVTNTVTGLLESAASAAPVLLLSGGTGARHRGSGAFQELDQLAVVAPLVKYAARVDHPDRLLPTLRRALLVARHERGPVYVEIPEHLLCETPLAVPAAPDVSELPHEIVTRGDSAVLETLRSARRPVLLVGGGMRHENGGRDVERLAERLGAAVFSTASGRGSVDEASPYFCGLAGLYTPEQAARLWQETDCVVALGSRLEETATFQWPDTIGRDVPVVQVNMAAADFATAFQGPKALAPAGATVRSWLAQLPAEPADPQWTATVRSVHTELHTAHQELLDGLARSADLHIAEVLRALDTELPADRILVQENGLQDMWSYKYPLYACTSGAGSVVPSEQTSLGFGAAAALGVKLAAPERAVVAFVGDGAFTMAGADLSTAVKNSGGGLLYVVLRNGGYGWLQVQLDQRENPVGDHAFVDPESVGAQAPQIPGLHQVTVWDKESLAADIAQAWQKCAAGEVVVLNVPVRLSDAMFGADVAGGDFPQIAGSGDE</sequence>
<dbReference type="GO" id="GO:0030976">
    <property type="term" value="F:thiamine pyrophosphate binding"/>
    <property type="evidence" value="ECO:0007669"/>
    <property type="project" value="InterPro"/>
</dbReference>
<reference evidence="8" key="1">
    <citation type="submission" date="2016-04" db="EMBL/GenBank/DDBJ databases">
        <authorList>
            <person name="Zhang B."/>
        </authorList>
    </citation>
    <scope>NUCLEOTIDE SEQUENCE [LARGE SCALE GENOMIC DNA]</scope>
    <source>
        <strain evidence="8">S10</strain>
    </source>
</reference>
<dbReference type="Pfam" id="PF02776">
    <property type="entry name" value="TPP_enzyme_N"/>
    <property type="match status" value="1"/>
</dbReference>
<dbReference type="CDD" id="cd00568">
    <property type="entry name" value="TPP_enzymes"/>
    <property type="match status" value="1"/>
</dbReference>
<feature type="domain" description="Thiamine pyrophosphate enzyme TPP-binding" evidence="5">
    <location>
        <begin position="397"/>
        <end position="533"/>
    </location>
</feature>
<dbReference type="GO" id="GO:0009099">
    <property type="term" value="P:L-valine biosynthetic process"/>
    <property type="evidence" value="ECO:0007669"/>
    <property type="project" value="TreeGrafter"/>
</dbReference>
<dbReference type="PANTHER" id="PTHR18968:SF167">
    <property type="entry name" value="ACETOLACTATE SYNTHASE LARGE SUBUNIT ILVB2-RELATED"/>
    <property type="match status" value="1"/>
</dbReference>
<evidence type="ECO:0000259" key="4">
    <source>
        <dbReference type="Pfam" id="PF00205"/>
    </source>
</evidence>